<keyword evidence="4" id="KW-1185">Reference proteome</keyword>
<sequence length="502" mass="55998">MDRGKRALEWPWMAAEIKRMKKLCRACDPPATTSTTTTGSSCTVPDEDLSSLLSSLSVTKRPCPSAAADHHHHALKRPRYHAQPLHDQMRGLEIRCDEDDMEEESTTSTRPPHCRDRLDWSGFLPELLRLICRRLPLADVPRFASVCKHWNSCAFPVYPADAAPVLLHTLVTGAGSVRFYQPYVHKMFVLSTPRHTQGSRVFSADGNGCLMLRTPRNTVMFINLLDDDAVPAMFETPPRENDEGFMCCAPHGDGDRPYDRSIFAVYPHMGRVRIQIWDRGSWKSFPSVGGFFTMSFSCNPVMHKGKLYCLGEDGDLGVYDPIKTEWTVLPKPTGFGPGIPYMNCYLVESHGELLAALTGGNNHTPVHVLRLDEKKMEWKRMESLGGRALFTGTASSMLMVRPPQSMANKVYLPRFYGRRPQVIQAELATSAGRLFFVPKEETLLNEDAGSGAGGSWCYELESNSSNEQFARGSSKNLPQYMWVHLGNSASPTSESDDGMVIG</sequence>
<proteinExistence type="predicted"/>
<dbReference type="InterPro" id="IPR011043">
    <property type="entry name" value="Gal_Oxase/kelch_b-propeller"/>
</dbReference>
<dbReference type="PANTHER" id="PTHR33127">
    <property type="entry name" value="TRANSMEMBRANE PROTEIN"/>
    <property type="match status" value="1"/>
</dbReference>
<dbReference type="InterPro" id="IPR036047">
    <property type="entry name" value="F-box-like_dom_sf"/>
</dbReference>
<evidence type="ECO:0008006" key="5">
    <source>
        <dbReference type="Google" id="ProtNLM"/>
    </source>
</evidence>
<accession>A0AAD8U450</accession>
<organism evidence="3 4">
    <name type="scientific">Lolium multiflorum</name>
    <name type="common">Italian ryegrass</name>
    <name type="synonym">Lolium perenne subsp. multiflorum</name>
    <dbReference type="NCBI Taxonomy" id="4521"/>
    <lineage>
        <taxon>Eukaryota</taxon>
        <taxon>Viridiplantae</taxon>
        <taxon>Streptophyta</taxon>
        <taxon>Embryophyta</taxon>
        <taxon>Tracheophyta</taxon>
        <taxon>Spermatophyta</taxon>
        <taxon>Magnoliopsida</taxon>
        <taxon>Liliopsida</taxon>
        <taxon>Poales</taxon>
        <taxon>Poaceae</taxon>
        <taxon>BOP clade</taxon>
        <taxon>Pooideae</taxon>
        <taxon>Poodae</taxon>
        <taxon>Poeae</taxon>
        <taxon>Poeae Chloroplast Group 2 (Poeae type)</taxon>
        <taxon>Loliodinae</taxon>
        <taxon>Loliinae</taxon>
        <taxon>Lolium</taxon>
    </lineage>
</organism>
<dbReference type="PANTHER" id="PTHR33127:SF31">
    <property type="entry name" value="F-BOX DOMAIN-CONTAINING PROTEIN"/>
    <property type="match status" value="1"/>
</dbReference>
<evidence type="ECO:0000313" key="4">
    <source>
        <dbReference type="Proteomes" id="UP001231189"/>
    </source>
</evidence>
<dbReference type="InterPro" id="IPR001810">
    <property type="entry name" value="F-box_dom"/>
</dbReference>
<dbReference type="AlphaFoldDB" id="A0AAD8U450"/>
<dbReference type="Gene3D" id="1.20.1280.50">
    <property type="match status" value="1"/>
</dbReference>
<dbReference type="InterPro" id="IPR005174">
    <property type="entry name" value="KIB1-4_b-propeller"/>
</dbReference>
<feature type="domain" description="F-box" evidence="1">
    <location>
        <begin position="125"/>
        <end position="153"/>
    </location>
</feature>
<protein>
    <recommendedName>
        <fullName evidence="5">F-box domain-containing protein</fullName>
    </recommendedName>
</protein>
<dbReference type="EMBL" id="JAUUTY010000001">
    <property type="protein sequence ID" value="KAK1697377.1"/>
    <property type="molecule type" value="Genomic_DNA"/>
</dbReference>
<gene>
    <name evidence="3" type="ORF">QYE76_014074</name>
</gene>
<comment type="caution">
    <text evidence="3">The sequence shown here is derived from an EMBL/GenBank/DDBJ whole genome shotgun (WGS) entry which is preliminary data.</text>
</comment>
<name>A0AAD8U450_LOLMU</name>
<evidence type="ECO:0000259" key="1">
    <source>
        <dbReference type="Pfam" id="PF00646"/>
    </source>
</evidence>
<dbReference type="SUPFAM" id="SSF50965">
    <property type="entry name" value="Galactose oxidase, central domain"/>
    <property type="match status" value="1"/>
</dbReference>
<dbReference type="CDD" id="cd09917">
    <property type="entry name" value="F-box_SF"/>
    <property type="match status" value="1"/>
</dbReference>
<dbReference type="Pfam" id="PF03478">
    <property type="entry name" value="Beta-prop_KIB1-4"/>
    <property type="match status" value="1"/>
</dbReference>
<feature type="domain" description="KIB1-4 beta-propeller" evidence="2">
    <location>
        <begin position="185"/>
        <end position="411"/>
    </location>
</feature>
<dbReference type="SUPFAM" id="SSF81383">
    <property type="entry name" value="F-box domain"/>
    <property type="match status" value="1"/>
</dbReference>
<evidence type="ECO:0000259" key="2">
    <source>
        <dbReference type="Pfam" id="PF03478"/>
    </source>
</evidence>
<dbReference type="Pfam" id="PF00646">
    <property type="entry name" value="F-box"/>
    <property type="match status" value="1"/>
</dbReference>
<reference evidence="3" key="1">
    <citation type="submission" date="2023-07" db="EMBL/GenBank/DDBJ databases">
        <title>A chromosome-level genome assembly of Lolium multiflorum.</title>
        <authorList>
            <person name="Chen Y."/>
            <person name="Copetti D."/>
            <person name="Kolliker R."/>
            <person name="Studer B."/>
        </authorList>
    </citation>
    <scope>NUCLEOTIDE SEQUENCE</scope>
    <source>
        <strain evidence="3">02402/16</strain>
        <tissue evidence="3">Leaf</tissue>
    </source>
</reference>
<evidence type="ECO:0000313" key="3">
    <source>
        <dbReference type="EMBL" id="KAK1697377.1"/>
    </source>
</evidence>
<dbReference type="Proteomes" id="UP001231189">
    <property type="component" value="Unassembled WGS sequence"/>
</dbReference>